<evidence type="ECO:0000313" key="9">
    <source>
        <dbReference type="Proteomes" id="UP000018895"/>
    </source>
</evidence>
<keyword evidence="8" id="KW-0449">Lipoprotein</keyword>
<sequence length="356" mass="41069">MKLGARIFKTGLAIILSLYIASWIGLEPPTFAALTAALAVQPSIYRTFQTILDQFQANMIGAVLAVIFVLTLGADPFVIGLTVVLAIALILKFKLEPTTIPIAIVTIIIIMESPGSNFIEFALSRFSLIILGVLSAFIINLLFIPPKYETKLYQKILKVSEDIHQWLQLFIRLSADHHALKKDIVRLEEELVEIDNLYLYYKEERNYFMRNKYAKARKVVLFRQMAITTKKSLFVLKNIESRLNNLHEQAKEVHELLEKQLYELTAYHELLMLRYIGKAHVEQTDSTKLALNERKEALFNQLIVLRDQETLTGEEWMHTLPAITQLTEYQEQLEHLEQLIDSFFSYHTSENKVKVE</sequence>
<gene>
    <name evidence="8" type="ORF">JCM9152_2591</name>
</gene>
<proteinExistence type="predicted"/>
<dbReference type="EMBL" id="BAUU01000016">
    <property type="protein sequence ID" value="GAE31145.1"/>
    <property type="molecule type" value="Genomic_DNA"/>
</dbReference>
<evidence type="ECO:0000256" key="5">
    <source>
        <dbReference type="ARBA" id="ARBA00023136"/>
    </source>
</evidence>
<dbReference type="InterPro" id="IPR010343">
    <property type="entry name" value="ArAE_1"/>
</dbReference>
<organism evidence="8 9">
    <name type="scientific">Halalkalibacter hemicellulosilyticusJCM 9152</name>
    <dbReference type="NCBI Taxonomy" id="1236971"/>
    <lineage>
        <taxon>Bacteria</taxon>
        <taxon>Bacillati</taxon>
        <taxon>Bacillota</taxon>
        <taxon>Bacilli</taxon>
        <taxon>Bacillales</taxon>
        <taxon>Bacillaceae</taxon>
        <taxon>Halalkalibacter</taxon>
    </lineage>
</organism>
<keyword evidence="3 7" id="KW-0812">Transmembrane</keyword>
<dbReference type="AlphaFoldDB" id="W4QGB0"/>
<feature type="transmembrane region" description="Helical" evidence="7">
    <location>
        <begin position="99"/>
        <end position="119"/>
    </location>
</feature>
<dbReference type="InterPro" id="IPR052984">
    <property type="entry name" value="UPF0421"/>
</dbReference>
<comment type="subcellular location">
    <subcellularLocation>
        <location evidence="1">Cell membrane</location>
        <topology evidence="1">Multi-pass membrane protein</topology>
    </subcellularLocation>
</comment>
<evidence type="ECO:0000256" key="2">
    <source>
        <dbReference type="ARBA" id="ARBA00022475"/>
    </source>
</evidence>
<evidence type="ECO:0000313" key="8">
    <source>
        <dbReference type="EMBL" id="GAE31145.1"/>
    </source>
</evidence>
<protein>
    <submittedName>
        <fullName evidence="8">Putative lipoprotein SAV1865</fullName>
    </submittedName>
</protein>
<keyword evidence="5 7" id="KW-0472">Membrane</keyword>
<dbReference type="PANTHER" id="PTHR40064">
    <property type="entry name" value="MEMBRANE PROTEIN-RELATED"/>
    <property type="match status" value="1"/>
</dbReference>
<dbReference type="GO" id="GO:0005886">
    <property type="term" value="C:plasma membrane"/>
    <property type="evidence" value="ECO:0007669"/>
    <property type="project" value="UniProtKB-SubCell"/>
</dbReference>
<dbReference type="RefSeq" id="WP_035344400.1">
    <property type="nucleotide sequence ID" value="NZ_BAUU01000016.1"/>
</dbReference>
<name>W4QGB0_9BACI</name>
<feature type="transmembrane region" description="Helical" evidence="7">
    <location>
        <begin position="60"/>
        <end position="93"/>
    </location>
</feature>
<dbReference type="Pfam" id="PF06081">
    <property type="entry name" value="ArAE_1"/>
    <property type="match status" value="1"/>
</dbReference>
<evidence type="ECO:0000256" key="7">
    <source>
        <dbReference type="SAM" id="Phobius"/>
    </source>
</evidence>
<reference evidence="8" key="1">
    <citation type="journal article" date="2014" name="Genome Announc.">
        <title>Draft Genome Sequences of Three Alkaliphilic Bacillus Strains, Bacillus wakoensis JCM 9140T, Bacillus akibai JCM 9157T, and Bacillus hemicellulosilyticus JCM 9152T.</title>
        <authorList>
            <person name="Yuki M."/>
            <person name="Oshima K."/>
            <person name="Suda W."/>
            <person name="Oshida Y."/>
            <person name="Kitamura K."/>
            <person name="Iida T."/>
            <person name="Hattori M."/>
            <person name="Ohkuma M."/>
        </authorList>
    </citation>
    <scope>NUCLEOTIDE SEQUENCE [LARGE SCALE GENOMIC DNA]</scope>
    <source>
        <strain evidence="8">JCM 9152</strain>
    </source>
</reference>
<evidence type="ECO:0000256" key="3">
    <source>
        <dbReference type="ARBA" id="ARBA00022692"/>
    </source>
</evidence>
<dbReference type="Proteomes" id="UP000018895">
    <property type="component" value="Unassembled WGS sequence"/>
</dbReference>
<keyword evidence="4 7" id="KW-1133">Transmembrane helix</keyword>
<evidence type="ECO:0000256" key="4">
    <source>
        <dbReference type="ARBA" id="ARBA00022989"/>
    </source>
</evidence>
<accession>W4QGB0</accession>
<dbReference type="OrthoDB" id="1653617at2"/>
<keyword evidence="9" id="KW-1185">Reference proteome</keyword>
<evidence type="ECO:0000256" key="6">
    <source>
        <dbReference type="SAM" id="Coils"/>
    </source>
</evidence>
<comment type="caution">
    <text evidence="8">The sequence shown here is derived from an EMBL/GenBank/DDBJ whole genome shotgun (WGS) entry which is preliminary data.</text>
</comment>
<dbReference type="PANTHER" id="PTHR40064:SF1">
    <property type="entry name" value="MEMBRANE PROTEIN"/>
    <property type="match status" value="1"/>
</dbReference>
<keyword evidence="6" id="KW-0175">Coiled coil</keyword>
<dbReference type="STRING" id="1236971.JCM9152_2591"/>
<keyword evidence="2" id="KW-1003">Cell membrane</keyword>
<feature type="coiled-coil region" evidence="6">
    <location>
        <begin position="170"/>
        <end position="197"/>
    </location>
</feature>
<feature type="transmembrane region" description="Helical" evidence="7">
    <location>
        <begin position="126"/>
        <end position="144"/>
    </location>
</feature>
<feature type="transmembrane region" description="Helical" evidence="7">
    <location>
        <begin position="7"/>
        <end position="25"/>
    </location>
</feature>
<evidence type="ECO:0000256" key="1">
    <source>
        <dbReference type="ARBA" id="ARBA00004651"/>
    </source>
</evidence>